<reference evidence="1 2" key="1">
    <citation type="submission" date="2018-06" db="EMBL/GenBank/DDBJ databases">
        <title>Genomic Encyclopedia of Type Strains, Phase IV (KMG-IV): sequencing the most valuable type-strain genomes for metagenomic binning, comparative biology and taxonomic classification.</title>
        <authorList>
            <person name="Goeker M."/>
        </authorList>
    </citation>
    <scope>NUCLEOTIDE SEQUENCE [LARGE SCALE GENOMIC DNA]</scope>
    <source>
        <strain evidence="1 2">DSM 5</strain>
    </source>
</reference>
<protein>
    <submittedName>
        <fullName evidence="1">Uncharacterized protein</fullName>
    </submittedName>
</protein>
<evidence type="ECO:0000313" key="2">
    <source>
        <dbReference type="Proteomes" id="UP000248646"/>
    </source>
</evidence>
<proteinExistence type="predicted"/>
<evidence type="ECO:0000313" key="1">
    <source>
        <dbReference type="EMBL" id="PZX08286.1"/>
    </source>
</evidence>
<organism evidence="1 2">
    <name type="scientific">Psychrobacillus insolitus</name>
    <dbReference type="NCBI Taxonomy" id="1461"/>
    <lineage>
        <taxon>Bacteria</taxon>
        <taxon>Bacillati</taxon>
        <taxon>Bacillota</taxon>
        <taxon>Bacilli</taxon>
        <taxon>Bacillales</taxon>
        <taxon>Bacillaceae</taxon>
        <taxon>Psychrobacillus</taxon>
    </lineage>
</organism>
<dbReference type="AlphaFoldDB" id="A0A2W7PIT9"/>
<sequence>MKKSMSVLGLCYKTILNEITSARLSFFYFEYVKYKLPSLGGIKDE</sequence>
<keyword evidence="2" id="KW-1185">Reference proteome</keyword>
<dbReference type="EMBL" id="QKZI01000001">
    <property type="protein sequence ID" value="PZX08286.1"/>
    <property type="molecule type" value="Genomic_DNA"/>
</dbReference>
<accession>A0A2W7PIT9</accession>
<gene>
    <name evidence="1" type="ORF">C7437_1011410</name>
</gene>
<name>A0A2W7PIT9_9BACI</name>
<dbReference type="Proteomes" id="UP000248646">
    <property type="component" value="Unassembled WGS sequence"/>
</dbReference>
<comment type="caution">
    <text evidence="1">The sequence shown here is derived from an EMBL/GenBank/DDBJ whole genome shotgun (WGS) entry which is preliminary data.</text>
</comment>